<dbReference type="InterPro" id="IPR018073">
    <property type="entry name" value="Prot_inh_cystat_CS"/>
</dbReference>
<proteinExistence type="inferred from homology"/>
<evidence type="ECO:0000256" key="6">
    <source>
        <dbReference type="ARBA" id="ARBA00023136"/>
    </source>
</evidence>
<evidence type="ECO:0000313" key="10">
    <source>
        <dbReference type="Proteomes" id="UP000183015"/>
    </source>
</evidence>
<keyword evidence="4 7" id="KW-0812">Transmembrane</keyword>
<evidence type="ECO:0000256" key="3">
    <source>
        <dbReference type="ARBA" id="ARBA00022475"/>
    </source>
</evidence>
<evidence type="ECO:0000256" key="4">
    <source>
        <dbReference type="ARBA" id="ARBA00022692"/>
    </source>
</evidence>
<keyword evidence="3 7" id="KW-1003">Cell membrane</keyword>
<dbReference type="Pfam" id="PF09335">
    <property type="entry name" value="VTT_dom"/>
    <property type="match status" value="1"/>
</dbReference>
<dbReference type="STRING" id="235985.SAMN05414137_103389"/>
<feature type="transmembrane region" description="Helical" evidence="7">
    <location>
        <begin position="179"/>
        <end position="200"/>
    </location>
</feature>
<dbReference type="AlphaFoldDB" id="A0A1H7JNY4"/>
<keyword evidence="10" id="KW-1185">Reference proteome</keyword>
<name>A0A1H7JNY4_STRJI</name>
<feature type="transmembrane region" description="Helical" evidence="7">
    <location>
        <begin position="147"/>
        <end position="167"/>
    </location>
</feature>
<sequence length="207" mass="22247">MAQTGPMGAITTWLAGLSGPVVYAVVGALVFCEDALFVGFVLPGETAAVLGGVLANQGHVSYWIVALVVVVAAILGDSVGYEIGHHFGDRILGIRPLRRHQKRLGDAQEMIRERGAAAVFFGRFVAFFRAVMPALAGISRMPYRRFLLFNALGAVTWGIGFTLLGYLAGQAYQKVEKQAGQIVAGVIALIVVVAVSVWAVRRHRREK</sequence>
<feature type="transmembrane region" description="Helical" evidence="7">
    <location>
        <begin position="62"/>
        <end position="81"/>
    </location>
</feature>
<reference evidence="10" key="1">
    <citation type="submission" date="2016-10" db="EMBL/GenBank/DDBJ databases">
        <authorList>
            <person name="Varghese N."/>
        </authorList>
    </citation>
    <scope>NUCLEOTIDE SEQUENCE [LARGE SCALE GENOMIC DNA]</scope>
    <source>
        <strain evidence="10">DSM 45096 / BCRC 16803 / CGMCC 4.1857 / CIP 109030 / JCM 12277 / KCTC 19219 / NBRC 100920 / 33214</strain>
    </source>
</reference>
<evidence type="ECO:0000256" key="1">
    <source>
        <dbReference type="ARBA" id="ARBA00004651"/>
    </source>
</evidence>
<dbReference type="GO" id="GO:0005886">
    <property type="term" value="C:plasma membrane"/>
    <property type="evidence" value="ECO:0007669"/>
    <property type="project" value="UniProtKB-SubCell"/>
</dbReference>
<dbReference type="EMBL" id="FOAZ01000003">
    <property type="protein sequence ID" value="SEK76292.1"/>
    <property type="molecule type" value="Genomic_DNA"/>
</dbReference>
<feature type="transmembrane region" description="Helical" evidence="7">
    <location>
        <begin position="12"/>
        <end position="31"/>
    </location>
</feature>
<gene>
    <name evidence="9" type="ORF">SAMN05414137_103389</name>
</gene>
<dbReference type="PANTHER" id="PTHR30353:SF15">
    <property type="entry name" value="INNER MEMBRANE PROTEIN YABI"/>
    <property type="match status" value="1"/>
</dbReference>
<dbReference type="eggNOG" id="COG0586">
    <property type="taxonomic scope" value="Bacteria"/>
</dbReference>
<feature type="transmembrane region" description="Helical" evidence="7">
    <location>
        <begin position="115"/>
        <end position="135"/>
    </location>
</feature>
<dbReference type="PROSITE" id="PS00287">
    <property type="entry name" value="CYSTATIN"/>
    <property type="match status" value="1"/>
</dbReference>
<feature type="domain" description="VTT" evidence="8">
    <location>
        <begin position="42"/>
        <end position="166"/>
    </location>
</feature>
<evidence type="ECO:0000256" key="7">
    <source>
        <dbReference type="RuleBase" id="RU367016"/>
    </source>
</evidence>
<evidence type="ECO:0000256" key="2">
    <source>
        <dbReference type="ARBA" id="ARBA00010792"/>
    </source>
</evidence>
<evidence type="ECO:0000259" key="8">
    <source>
        <dbReference type="Pfam" id="PF09335"/>
    </source>
</evidence>
<comment type="subcellular location">
    <subcellularLocation>
        <location evidence="1 7">Cell membrane</location>
        <topology evidence="1 7">Multi-pass membrane protein</topology>
    </subcellularLocation>
</comment>
<keyword evidence="5 7" id="KW-1133">Transmembrane helix</keyword>
<evidence type="ECO:0000256" key="5">
    <source>
        <dbReference type="ARBA" id="ARBA00022989"/>
    </source>
</evidence>
<protein>
    <submittedName>
        <fullName evidence="9">Membrane protein DedA, SNARE-associated domain</fullName>
    </submittedName>
</protein>
<feature type="transmembrane region" description="Helical" evidence="7">
    <location>
        <begin position="37"/>
        <end position="55"/>
    </location>
</feature>
<dbReference type="InterPro" id="IPR032816">
    <property type="entry name" value="VTT_dom"/>
</dbReference>
<accession>A0A1H7JNY4</accession>
<dbReference type="PANTHER" id="PTHR30353">
    <property type="entry name" value="INNER MEMBRANE PROTEIN DEDA-RELATED"/>
    <property type="match status" value="1"/>
</dbReference>
<organism evidence="9 10">
    <name type="scientific">Streptacidiphilus jiangxiensis</name>
    <dbReference type="NCBI Taxonomy" id="235985"/>
    <lineage>
        <taxon>Bacteria</taxon>
        <taxon>Bacillati</taxon>
        <taxon>Actinomycetota</taxon>
        <taxon>Actinomycetes</taxon>
        <taxon>Kitasatosporales</taxon>
        <taxon>Streptomycetaceae</taxon>
        <taxon>Streptacidiphilus</taxon>
    </lineage>
</organism>
<evidence type="ECO:0000313" key="9">
    <source>
        <dbReference type="EMBL" id="SEK76292.1"/>
    </source>
</evidence>
<keyword evidence="6 7" id="KW-0472">Membrane</keyword>
<dbReference type="InterPro" id="IPR032818">
    <property type="entry name" value="DedA-like"/>
</dbReference>
<dbReference type="Proteomes" id="UP000183015">
    <property type="component" value="Unassembled WGS sequence"/>
</dbReference>
<comment type="similarity">
    <text evidence="2 7">Belongs to the DedA family.</text>
</comment>